<evidence type="ECO:0000313" key="1">
    <source>
        <dbReference type="EMBL" id="OQR71944.1"/>
    </source>
</evidence>
<name>A0A1V9XEI6_9ACAR</name>
<reference evidence="1 2" key="1">
    <citation type="journal article" date="2017" name="Gigascience">
        <title>Draft genome of the honey bee ectoparasitic mite, Tropilaelaps mercedesae, is shaped by the parasitic life history.</title>
        <authorList>
            <person name="Dong X."/>
            <person name="Armstrong S.D."/>
            <person name="Xia D."/>
            <person name="Makepeace B.L."/>
            <person name="Darby A.C."/>
            <person name="Kadowaki T."/>
        </authorList>
    </citation>
    <scope>NUCLEOTIDE SEQUENCE [LARGE SCALE GENOMIC DNA]</scope>
    <source>
        <strain evidence="1">Wuxi-XJTLU</strain>
    </source>
</reference>
<dbReference type="OrthoDB" id="10574490at2759"/>
<dbReference type="EMBL" id="MNPL01013011">
    <property type="protein sequence ID" value="OQR71944.1"/>
    <property type="molecule type" value="Genomic_DNA"/>
</dbReference>
<dbReference type="AlphaFoldDB" id="A0A1V9XEI6"/>
<keyword evidence="2" id="KW-1185">Reference proteome</keyword>
<feature type="non-terminal residue" evidence="1">
    <location>
        <position position="157"/>
    </location>
</feature>
<accession>A0A1V9XEI6</accession>
<comment type="caution">
    <text evidence="1">The sequence shown here is derived from an EMBL/GenBank/DDBJ whole genome shotgun (WGS) entry which is preliminary data.</text>
</comment>
<organism evidence="1 2">
    <name type="scientific">Tropilaelaps mercedesae</name>
    <dbReference type="NCBI Taxonomy" id="418985"/>
    <lineage>
        <taxon>Eukaryota</taxon>
        <taxon>Metazoa</taxon>
        <taxon>Ecdysozoa</taxon>
        <taxon>Arthropoda</taxon>
        <taxon>Chelicerata</taxon>
        <taxon>Arachnida</taxon>
        <taxon>Acari</taxon>
        <taxon>Parasitiformes</taxon>
        <taxon>Mesostigmata</taxon>
        <taxon>Gamasina</taxon>
        <taxon>Dermanyssoidea</taxon>
        <taxon>Laelapidae</taxon>
        <taxon>Tropilaelaps</taxon>
    </lineage>
</organism>
<evidence type="ECO:0000313" key="2">
    <source>
        <dbReference type="Proteomes" id="UP000192247"/>
    </source>
</evidence>
<proteinExistence type="predicted"/>
<sequence length="157" mass="18020">MGSERVDQFAQLLNQLFERFKHDDGTSLSPRKDLNRNNLEDTYEKFLFEDLGELINFKAESEVARFNPTRPEYWRPTLSAQALFSKCRNAEGLANSVSPLERPSQNNGLPPDPINDEDFYSLQKRICRPVNHGSLMNESLIRCEASDDETNAESIYS</sequence>
<dbReference type="Proteomes" id="UP000192247">
    <property type="component" value="Unassembled WGS sequence"/>
</dbReference>
<gene>
    <name evidence="1" type="ORF">BIW11_10688</name>
</gene>
<protein>
    <submittedName>
        <fullName evidence="1">Uncharacterized protein</fullName>
    </submittedName>
</protein>
<dbReference type="InParanoid" id="A0A1V9XEI6"/>